<feature type="region of interest" description="Disordered" evidence="1">
    <location>
        <begin position="24"/>
        <end position="43"/>
    </location>
</feature>
<organism evidence="2 3">
    <name type="scientific">Mucilaginibacter panaciglaebae</name>
    <dbReference type="NCBI Taxonomy" id="502331"/>
    <lineage>
        <taxon>Bacteria</taxon>
        <taxon>Pseudomonadati</taxon>
        <taxon>Bacteroidota</taxon>
        <taxon>Sphingobacteriia</taxon>
        <taxon>Sphingobacteriales</taxon>
        <taxon>Sphingobacteriaceae</taxon>
        <taxon>Mucilaginibacter</taxon>
    </lineage>
</organism>
<dbReference type="Proteomes" id="UP001500841">
    <property type="component" value="Unassembled WGS sequence"/>
</dbReference>
<protein>
    <submittedName>
        <fullName evidence="2">Uncharacterized protein</fullName>
    </submittedName>
</protein>
<dbReference type="EMBL" id="BAABCV010000015">
    <property type="protein sequence ID" value="GAA4104633.1"/>
    <property type="molecule type" value="Genomic_DNA"/>
</dbReference>
<evidence type="ECO:0000313" key="2">
    <source>
        <dbReference type="EMBL" id="GAA4104633.1"/>
    </source>
</evidence>
<gene>
    <name evidence="2" type="ORF">GCM10022392_32760</name>
</gene>
<evidence type="ECO:0000256" key="1">
    <source>
        <dbReference type="SAM" id="MobiDB-lite"/>
    </source>
</evidence>
<sequence length="64" mass="7054">MLVTALEILLLFGAVVVPLVPRKSKSNAKIKSQRPAPPDLSNFVINEDGKLEEINNPHDTSLFQ</sequence>
<evidence type="ECO:0000313" key="3">
    <source>
        <dbReference type="Proteomes" id="UP001500841"/>
    </source>
</evidence>
<dbReference type="RefSeq" id="WP_345107064.1">
    <property type="nucleotide sequence ID" value="NZ_BAABCV010000015.1"/>
</dbReference>
<keyword evidence="3" id="KW-1185">Reference proteome</keyword>
<name>A0ABP7X4K4_9SPHI</name>
<proteinExistence type="predicted"/>
<reference evidence="3" key="1">
    <citation type="journal article" date="2019" name="Int. J. Syst. Evol. Microbiol.">
        <title>The Global Catalogue of Microorganisms (GCM) 10K type strain sequencing project: providing services to taxonomists for standard genome sequencing and annotation.</title>
        <authorList>
            <consortium name="The Broad Institute Genomics Platform"/>
            <consortium name="The Broad Institute Genome Sequencing Center for Infectious Disease"/>
            <person name="Wu L."/>
            <person name="Ma J."/>
        </authorList>
    </citation>
    <scope>NUCLEOTIDE SEQUENCE [LARGE SCALE GENOMIC DNA]</scope>
    <source>
        <strain evidence="3">JCM 17085</strain>
    </source>
</reference>
<accession>A0ABP7X4K4</accession>
<comment type="caution">
    <text evidence="2">The sequence shown here is derived from an EMBL/GenBank/DDBJ whole genome shotgun (WGS) entry which is preliminary data.</text>
</comment>